<comment type="caution">
    <text evidence="2">The sequence shown here is derived from an EMBL/GenBank/DDBJ whole genome shotgun (WGS) entry which is preliminary data.</text>
</comment>
<evidence type="ECO:0000313" key="2">
    <source>
        <dbReference type="EMBL" id="GEP59145.1"/>
    </source>
</evidence>
<dbReference type="Proteomes" id="UP000321058">
    <property type="component" value="Unassembled WGS sequence"/>
</dbReference>
<evidence type="ECO:0000313" key="3">
    <source>
        <dbReference type="Proteomes" id="UP000321058"/>
    </source>
</evidence>
<proteinExistence type="predicted"/>
<organism evidence="2 3">
    <name type="scientific">Reyranella soli</name>
    <dbReference type="NCBI Taxonomy" id="1230389"/>
    <lineage>
        <taxon>Bacteria</taxon>
        <taxon>Pseudomonadati</taxon>
        <taxon>Pseudomonadota</taxon>
        <taxon>Alphaproteobacteria</taxon>
        <taxon>Hyphomicrobiales</taxon>
        <taxon>Reyranellaceae</taxon>
        <taxon>Reyranella</taxon>
    </lineage>
</organism>
<accession>A0A512NJQ5</accession>
<dbReference type="AlphaFoldDB" id="A0A512NJQ5"/>
<keyword evidence="3" id="KW-1185">Reference proteome</keyword>
<feature type="chain" id="PRO_5022182652" evidence="1">
    <location>
        <begin position="23"/>
        <end position="186"/>
    </location>
</feature>
<dbReference type="EMBL" id="BKAJ01000120">
    <property type="protein sequence ID" value="GEP59145.1"/>
    <property type="molecule type" value="Genomic_DNA"/>
</dbReference>
<evidence type="ECO:0000256" key="1">
    <source>
        <dbReference type="SAM" id="SignalP"/>
    </source>
</evidence>
<dbReference type="RefSeq" id="WP_147154505.1">
    <property type="nucleotide sequence ID" value="NZ_BKAJ01000120.1"/>
</dbReference>
<keyword evidence="1" id="KW-0732">Signal</keyword>
<dbReference type="OrthoDB" id="8452157at2"/>
<gene>
    <name evidence="2" type="ORF">RSO01_63110</name>
</gene>
<feature type="signal peptide" evidence="1">
    <location>
        <begin position="1"/>
        <end position="22"/>
    </location>
</feature>
<reference evidence="2 3" key="1">
    <citation type="submission" date="2019-07" db="EMBL/GenBank/DDBJ databases">
        <title>Whole genome shotgun sequence of Reyranella soli NBRC 108950.</title>
        <authorList>
            <person name="Hosoyama A."/>
            <person name="Uohara A."/>
            <person name="Ohji S."/>
            <person name="Ichikawa N."/>
        </authorList>
    </citation>
    <scope>NUCLEOTIDE SEQUENCE [LARGE SCALE GENOMIC DNA]</scope>
    <source>
        <strain evidence="2 3">NBRC 108950</strain>
    </source>
</reference>
<sequence length="186" mass="20447">MRLVASLACLVALLTAAGTAVGQTQRYTWKDMDCRQSRIVAWSGLKCRTTNVVTSEGNIGAFRQWAAFGTNRDGYYVHMFFWEAGNTYSYLSADQTTADFLKWMFEHGKTIAQVSAVTHYSDADYVTFRDDKDGRSCAGFRRLGKFQRGGYDSVTGGMVCAPAGKAIAASDIPTFIDNVRLQAAAD</sequence>
<name>A0A512NJQ5_9HYPH</name>
<protein>
    <submittedName>
        <fullName evidence="2">Uncharacterized protein</fullName>
    </submittedName>
</protein>